<sequence length="168" mass="19420">EIASIFADDKIKATRNIKDAQKRQKDTHDRKIRIMANKTGDMVLEYRSDLKNVHGDKFQSRWTGLYYIHRVLGNGLYILRRTDGEIFNHRPVHGNRLKFYKQRDLISRGATGGATRTNMQVTEGFYKRINQIRRELLSISREAQIVLNKTGIHLIAEGKTVNLAELAI</sequence>
<gene>
    <name evidence="1" type="ORF">DEBURN_LOCUS11739</name>
</gene>
<comment type="caution">
    <text evidence="1">The sequence shown here is derived from an EMBL/GenBank/DDBJ whole genome shotgun (WGS) entry which is preliminary data.</text>
</comment>
<feature type="non-terminal residue" evidence="1">
    <location>
        <position position="1"/>
    </location>
</feature>
<accession>A0A9N9E2R3</accession>
<keyword evidence="2" id="KW-1185">Reference proteome</keyword>
<evidence type="ECO:0000313" key="1">
    <source>
        <dbReference type="EMBL" id="CAG8660397.1"/>
    </source>
</evidence>
<proteinExistence type="predicted"/>
<dbReference type="AlphaFoldDB" id="A0A9N9E2R3"/>
<dbReference type="Proteomes" id="UP000789706">
    <property type="component" value="Unassembled WGS sequence"/>
</dbReference>
<protein>
    <submittedName>
        <fullName evidence="1">11892_t:CDS:1</fullName>
    </submittedName>
</protein>
<dbReference type="EMBL" id="CAJVPK010008331">
    <property type="protein sequence ID" value="CAG8660397.1"/>
    <property type="molecule type" value="Genomic_DNA"/>
</dbReference>
<dbReference type="OrthoDB" id="2482342at2759"/>
<reference evidence="1" key="1">
    <citation type="submission" date="2021-06" db="EMBL/GenBank/DDBJ databases">
        <authorList>
            <person name="Kallberg Y."/>
            <person name="Tangrot J."/>
            <person name="Rosling A."/>
        </authorList>
    </citation>
    <scope>NUCLEOTIDE SEQUENCE</scope>
    <source>
        <strain evidence="1">AZ414A</strain>
    </source>
</reference>
<name>A0A9N9E2R3_9GLOM</name>
<evidence type="ECO:0000313" key="2">
    <source>
        <dbReference type="Proteomes" id="UP000789706"/>
    </source>
</evidence>
<organism evidence="1 2">
    <name type="scientific">Diversispora eburnea</name>
    <dbReference type="NCBI Taxonomy" id="1213867"/>
    <lineage>
        <taxon>Eukaryota</taxon>
        <taxon>Fungi</taxon>
        <taxon>Fungi incertae sedis</taxon>
        <taxon>Mucoromycota</taxon>
        <taxon>Glomeromycotina</taxon>
        <taxon>Glomeromycetes</taxon>
        <taxon>Diversisporales</taxon>
        <taxon>Diversisporaceae</taxon>
        <taxon>Diversispora</taxon>
    </lineage>
</organism>
<feature type="non-terminal residue" evidence="1">
    <location>
        <position position="168"/>
    </location>
</feature>